<accession>A0A2U3N409</accession>
<dbReference type="Pfam" id="PF11958">
    <property type="entry name" value="DUF3472"/>
    <property type="match status" value="1"/>
</dbReference>
<evidence type="ECO:0000313" key="3">
    <source>
        <dbReference type="Proteomes" id="UP000245974"/>
    </source>
</evidence>
<proteinExistence type="predicted"/>
<gene>
    <name evidence="2" type="ORF">KPC_3594</name>
</gene>
<keyword evidence="1" id="KW-0732">Signal</keyword>
<dbReference type="AlphaFoldDB" id="A0A2U3N409"/>
<reference evidence="3" key="1">
    <citation type="submission" date="2018-03" db="EMBL/GenBank/DDBJ databases">
        <authorList>
            <person name="Blom J."/>
        </authorList>
    </citation>
    <scope>NUCLEOTIDE SEQUENCE [LARGE SCALE GENOMIC DNA]</scope>
    <source>
        <strain evidence="3">KPC-SM-21</strain>
    </source>
</reference>
<protein>
    <recommendedName>
        <fullName evidence="4">DUF3472 domain-containing protein</fullName>
    </recommendedName>
</protein>
<keyword evidence="3" id="KW-1185">Reference proteome</keyword>
<sequence>MRKLIIASTLTTLSLFSINHASAGFDKKQWAVHLLNFTGEIPNKPAKGFKTLTYPIKVVKGTDDRKTYYSQYINFNVPTQKRYAYYVGIQPQGNNEAQVIFSVFGDAKKIDAECSGSADGGAGSSCSKRVTYKKGVTYNFIADFDKEENNYNYWSGYVVDTSTNTKTRIGRWATPIAWEYLSGKSIGFIEIYTGINSCNEVTPTSAFFEGGIGELGNNVQSRGIINAAYDVGVCKGKFNFNSTNPAEKTNGRTFTIEQGVD</sequence>
<dbReference type="InterPro" id="IPR021862">
    <property type="entry name" value="DUF3472"/>
</dbReference>
<evidence type="ECO:0000313" key="2">
    <source>
        <dbReference type="EMBL" id="SPL72416.1"/>
    </source>
</evidence>
<feature type="chain" id="PRO_5015514815" description="DUF3472 domain-containing protein" evidence="1">
    <location>
        <begin position="24"/>
        <end position="261"/>
    </location>
</feature>
<feature type="signal peptide" evidence="1">
    <location>
        <begin position="1"/>
        <end position="23"/>
    </location>
</feature>
<dbReference type="OrthoDB" id="6636591at2"/>
<evidence type="ECO:0000256" key="1">
    <source>
        <dbReference type="SAM" id="SignalP"/>
    </source>
</evidence>
<dbReference type="EMBL" id="OOGT01000288">
    <property type="protein sequence ID" value="SPL72416.1"/>
    <property type="molecule type" value="Genomic_DNA"/>
</dbReference>
<dbReference type="RefSeq" id="WP_121975806.1">
    <property type="nucleotide sequence ID" value="NZ_OOGT01000288.1"/>
</dbReference>
<dbReference type="Proteomes" id="UP000245974">
    <property type="component" value="Unassembled WGS sequence"/>
</dbReference>
<evidence type="ECO:0008006" key="4">
    <source>
        <dbReference type="Google" id="ProtNLM"/>
    </source>
</evidence>
<name>A0A2U3N409_9GAMM</name>
<organism evidence="2 3">
    <name type="scientific">Acinetobacter stercoris</name>
    <dbReference type="NCBI Taxonomy" id="2126983"/>
    <lineage>
        <taxon>Bacteria</taxon>
        <taxon>Pseudomonadati</taxon>
        <taxon>Pseudomonadota</taxon>
        <taxon>Gammaproteobacteria</taxon>
        <taxon>Moraxellales</taxon>
        <taxon>Moraxellaceae</taxon>
        <taxon>Acinetobacter</taxon>
    </lineage>
</organism>
<dbReference type="InParanoid" id="A0A2U3N409"/>